<dbReference type="InterPro" id="IPR008030">
    <property type="entry name" value="NmrA-like"/>
</dbReference>
<proteinExistence type="predicted"/>
<dbReference type="Proteomes" id="UP000759443">
    <property type="component" value="Unassembled WGS sequence"/>
</dbReference>
<organism evidence="3 4">
    <name type="scientific">Rhizobium halophytocola</name>
    <dbReference type="NCBI Taxonomy" id="735519"/>
    <lineage>
        <taxon>Bacteria</taxon>
        <taxon>Pseudomonadati</taxon>
        <taxon>Pseudomonadota</taxon>
        <taxon>Alphaproteobacteria</taxon>
        <taxon>Hyphomicrobiales</taxon>
        <taxon>Rhizobiaceae</taxon>
        <taxon>Rhizobium/Agrobacterium group</taxon>
        <taxon>Rhizobium</taxon>
    </lineage>
</organism>
<feature type="region of interest" description="Disordered" evidence="1">
    <location>
        <begin position="273"/>
        <end position="292"/>
    </location>
</feature>
<dbReference type="EC" id="1.6.5.2" evidence="3"/>
<dbReference type="InterPro" id="IPR036291">
    <property type="entry name" value="NAD(P)-bd_dom_sf"/>
</dbReference>
<dbReference type="InterPro" id="IPR052718">
    <property type="entry name" value="NmrA-type_oxidoreductase"/>
</dbReference>
<dbReference type="Gene3D" id="3.40.50.720">
    <property type="entry name" value="NAD(P)-binding Rossmann-like Domain"/>
    <property type="match status" value="1"/>
</dbReference>
<keyword evidence="3" id="KW-0560">Oxidoreductase</keyword>
<comment type="caution">
    <text evidence="3">The sequence shown here is derived from an EMBL/GenBank/DDBJ whole genome shotgun (WGS) entry which is preliminary data.</text>
</comment>
<dbReference type="RefSeq" id="WP_209949345.1">
    <property type="nucleotide sequence ID" value="NZ_JAGGJU010000019.1"/>
</dbReference>
<dbReference type="SUPFAM" id="SSF51735">
    <property type="entry name" value="NAD(P)-binding Rossmann-fold domains"/>
    <property type="match status" value="1"/>
</dbReference>
<accession>A0ABS4E6B2</accession>
<dbReference type="PANTHER" id="PTHR47129:SF1">
    <property type="entry name" value="NMRA-LIKE DOMAIN-CONTAINING PROTEIN"/>
    <property type="match status" value="1"/>
</dbReference>
<dbReference type="GO" id="GO:0003955">
    <property type="term" value="F:NAD(P)H dehydrogenase (quinone) activity"/>
    <property type="evidence" value="ECO:0007669"/>
    <property type="project" value="UniProtKB-EC"/>
</dbReference>
<dbReference type="EMBL" id="JAGGJU010000019">
    <property type="protein sequence ID" value="MBP1853479.1"/>
    <property type="molecule type" value="Genomic_DNA"/>
</dbReference>
<reference evidence="3 4" key="1">
    <citation type="submission" date="2021-03" db="EMBL/GenBank/DDBJ databases">
        <title>Genomic Encyclopedia of Type Strains, Phase IV (KMG-IV): sequencing the most valuable type-strain genomes for metagenomic binning, comparative biology and taxonomic classification.</title>
        <authorList>
            <person name="Goeker M."/>
        </authorList>
    </citation>
    <scope>NUCLEOTIDE SEQUENCE [LARGE SCALE GENOMIC DNA]</scope>
    <source>
        <strain evidence="3 4">DSM 21600</strain>
    </source>
</reference>
<dbReference type="CDD" id="cd05269">
    <property type="entry name" value="TMR_SDR_a"/>
    <property type="match status" value="1"/>
</dbReference>
<keyword evidence="4" id="KW-1185">Reference proteome</keyword>
<dbReference type="PANTHER" id="PTHR47129">
    <property type="entry name" value="QUINONE OXIDOREDUCTASE 2"/>
    <property type="match status" value="1"/>
</dbReference>
<dbReference type="Gene3D" id="3.90.25.10">
    <property type="entry name" value="UDP-galactose 4-epimerase, domain 1"/>
    <property type="match status" value="1"/>
</dbReference>
<gene>
    <name evidence="3" type="ORF">J2Z17_004940</name>
</gene>
<evidence type="ECO:0000313" key="4">
    <source>
        <dbReference type="Proteomes" id="UP000759443"/>
    </source>
</evidence>
<evidence type="ECO:0000313" key="3">
    <source>
        <dbReference type="EMBL" id="MBP1853479.1"/>
    </source>
</evidence>
<evidence type="ECO:0000256" key="1">
    <source>
        <dbReference type="SAM" id="MobiDB-lite"/>
    </source>
</evidence>
<protein>
    <submittedName>
        <fullName evidence="3">NAD(P)H dehydrogenase (Quinone)</fullName>
        <ecNumber evidence="3">1.6.5.2</ecNumber>
    </submittedName>
</protein>
<sequence>MPKILVTGAAGKLGSLVIDALLANGTPATDIIAGSRDPARLGDFAGRGIETRKVDFDDETGLQAAFAGVDRLLVISTDSIGEPGRRLTQHRTAIAAAKTAGIGRIFYTSMPKPKDSQVIFAPDHLGTEQAIEDSGLAYTIFRNGWYMENLLMTLPQVLKDGVWYTASADGRNGYVSRADQALAIAGGLAHPPAESVIYTLTGARALSVDDVAAAAAKVVGKPVKVVQLDDTQLAGGMQQAGVPEAIIPMLMSFEQNTRAGGFDIITGDVESLSGKPPTDIESFLSDNRSALA</sequence>
<name>A0ABS4E6B2_9HYPH</name>
<feature type="domain" description="NmrA-like" evidence="2">
    <location>
        <begin position="3"/>
        <end position="269"/>
    </location>
</feature>
<evidence type="ECO:0000259" key="2">
    <source>
        <dbReference type="Pfam" id="PF05368"/>
    </source>
</evidence>
<dbReference type="Pfam" id="PF05368">
    <property type="entry name" value="NmrA"/>
    <property type="match status" value="1"/>
</dbReference>